<dbReference type="InterPro" id="IPR001680">
    <property type="entry name" value="WD40_rpt"/>
</dbReference>
<sequence>MQSTLLLDQSLTLTSRLELSQLLTESLYFNFTLLKNPRFKISTTSSKQHSTSNYNTAAAVAAAGICCIDFDQSQGQFLLSGDTRGAIKLFKVDLRAEDEDSSELISDIRSKSIGVTDLQWWPNDPGMFLSASYDGVLQIWDTSTLTSAFQFQINNDHNSYCHFSVNTINLNLISVATDSKTIRLVDLRTTSTSQSIIGHESSVISCEWSPTKEMVLASGDANGEVKIWDVRFMKRCLVSLDIQRTYNSVSQQEQAEDTEIAKRPKLHSVKRSTTKAHIGAVNGLKFHENGKTLITTGTDDKIRVWDLDHNAVNTLLNFGPLVRNKRRTNCKKMIVSPIEETDVQYLFYPSDITGEILLFRLFDGKLVSRLKESNNTAANNLCMSYAGLNSGILFTGLSNGEIQTWGNKRDDLDCYHLADSY</sequence>
<keyword evidence="7" id="KW-1185">Reference proteome</keyword>
<dbReference type="InterPro" id="IPR019775">
    <property type="entry name" value="WD40_repeat_CS"/>
</dbReference>
<dbReference type="GO" id="GO:0043161">
    <property type="term" value="P:proteasome-mediated ubiquitin-dependent protein catabolic process"/>
    <property type="evidence" value="ECO:0007669"/>
    <property type="project" value="TreeGrafter"/>
</dbReference>
<protein>
    <recommendedName>
        <fullName evidence="8">DNA excision repair protein ERCC-8</fullName>
    </recommendedName>
</protein>
<dbReference type="PANTHER" id="PTHR46202">
    <property type="entry name" value="DNA EXCISION REPAIR PROTEIN ERCC-8"/>
    <property type="match status" value="1"/>
</dbReference>
<dbReference type="InterPro" id="IPR020472">
    <property type="entry name" value="WD40_PAC1"/>
</dbReference>
<dbReference type="Pfam" id="PF00400">
    <property type="entry name" value="WD40"/>
    <property type="match status" value="3"/>
</dbReference>
<dbReference type="PROSITE" id="PS50294">
    <property type="entry name" value="WD_REPEATS_REGION"/>
    <property type="match status" value="2"/>
</dbReference>
<reference evidence="6" key="2">
    <citation type="submission" date="2021-01" db="EMBL/GenBank/DDBJ databases">
        <authorList>
            <person name="Schikora-Tamarit M.A."/>
        </authorList>
    </citation>
    <scope>NUCLEOTIDE SEQUENCE</scope>
    <source>
        <strain evidence="6">CBS2887</strain>
    </source>
</reference>
<keyword evidence="1 5" id="KW-0853">WD repeat</keyword>
<dbReference type="GO" id="GO:0000209">
    <property type="term" value="P:protein polyubiquitination"/>
    <property type="evidence" value="ECO:0007669"/>
    <property type="project" value="TreeGrafter"/>
</dbReference>
<proteinExistence type="predicted"/>
<evidence type="ECO:0000256" key="1">
    <source>
        <dbReference type="ARBA" id="ARBA00022574"/>
    </source>
</evidence>
<evidence type="ECO:0000256" key="4">
    <source>
        <dbReference type="ARBA" id="ARBA00023204"/>
    </source>
</evidence>
<keyword evidence="4" id="KW-0234">DNA repair</keyword>
<evidence type="ECO:0000313" key="7">
    <source>
        <dbReference type="Proteomes" id="UP000774326"/>
    </source>
</evidence>
<evidence type="ECO:0000256" key="5">
    <source>
        <dbReference type="PROSITE-ProRule" id="PRU00221"/>
    </source>
</evidence>
<evidence type="ECO:0000256" key="3">
    <source>
        <dbReference type="ARBA" id="ARBA00022763"/>
    </source>
</evidence>
<dbReference type="AlphaFoldDB" id="A0A9P8TN04"/>
<keyword evidence="2" id="KW-0677">Repeat</keyword>
<organism evidence="6 7">
    <name type="scientific">Wickerhamomyces pijperi</name>
    <name type="common">Yeast</name>
    <name type="synonym">Pichia pijperi</name>
    <dbReference type="NCBI Taxonomy" id="599730"/>
    <lineage>
        <taxon>Eukaryota</taxon>
        <taxon>Fungi</taxon>
        <taxon>Dikarya</taxon>
        <taxon>Ascomycota</taxon>
        <taxon>Saccharomycotina</taxon>
        <taxon>Saccharomycetes</taxon>
        <taxon>Phaffomycetales</taxon>
        <taxon>Wickerhamomycetaceae</taxon>
        <taxon>Wickerhamomyces</taxon>
    </lineage>
</organism>
<dbReference type="InterPro" id="IPR042238">
    <property type="entry name" value="Rad28/ERCC8/Ckn1/ATCSA-1"/>
</dbReference>
<dbReference type="InterPro" id="IPR015943">
    <property type="entry name" value="WD40/YVTN_repeat-like_dom_sf"/>
</dbReference>
<dbReference type="EMBL" id="JAEUBG010002635">
    <property type="protein sequence ID" value="KAH3684291.1"/>
    <property type="molecule type" value="Genomic_DNA"/>
</dbReference>
<dbReference type="Proteomes" id="UP000774326">
    <property type="component" value="Unassembled WGS sequence"/>
</dbReference>
<dbReference type="GO" id="GO:0031464">
    <property type="term" value="C:Cul4A-RING E3 ubiquitin ligase complex"/>
    <property type="evidence" value="ECO:0007669"/>
    <property type="project" value="TreeGrafter"/>
</dbReference>
<evidence type="ECO:0000256" key="2">
    <source>
        <dbReference type="ARBA" id="ARBA00022737"/>
    </source>
</evidence>
<feature type="repeat" description="WD" evidence="5">
    <location>
        <begin position="196"/>
        <end position="231"/>
    </location>
</feature>
<dbReference type="SMART" id="SM00320">
    <property type="entry name" value="WD40"/>
    <property type="match status" value="5"/>
</dbReference>
<evidence type="ECO:0000313" key="6">
    <source>
        <dbReference type="EMBL" id="KAH3684291.1"/>
    </source>
</evidence>
<accession>A0A9P8TN04</accession>
<dbReference type="PRINTS" id="PR00320">
    <property type="entry name" value="GPROTEINBRPT"/>
</dbReference>
<dbReference type="GO" id="GO:0000109">
    <property type="term" value="C:nucleotide-excision repair complex"/>
    <property type="evidence" value="ECO:0007669"/>
    <property type="project" value="TreeGrafter"/>
</dbReference>
<dbReference type="InterPro" id="IPR036322">
    <property type="entry name" value="WD40_repeat_dom_sf"/>
</dbReference>
<dbReference type="PANTHER" id="PTHR46202:SF1">
    <property type="entry name" value="DNA EXCISION REPAIR PROTEIN ERCC-8"/>
    <property type="match status" value="1"/>
</dbReference>
<reference evidence="6" key="1">
    <citation type="journal article" date="2021" name="Open Biol.">
        <title>Shared evolutionary footprints suggest mitochondrial oxidative damage underlies multiple complex I losses in fungi.</title>
        <authorList>
            <person name="Schikora-Tamarit M.A."/>
            <person name="Marcet-Houben M."/>
            <person name="Nosek J."/>
            <person name="Gabaldon T."/>
        </authorList>
    </citation>
    <scope>NUCLEOTIDE SEQUENCE</scope>
    <source>
        <strain evidence="6">CBS2887</strain>
    </source>
</reference>
<gene>
    <name evidence="6" type="ORF">WICPIJ_004731</name>
</gene>
<dbReference type="Gene3D" id="2.130.10.10">
    <property type="entry name" value="YVTN repeat-like/Quinoprotein amine dehydrogenase"/>
    <property type="match status" value="1"/>
</dbReference>
<dbReference type="GO" id="GO:0006283">
    <property type="term" value="P:transcription-coupled nucleotide-excision repair"/>
    <property type="evidence" value="ECO:0007669"/>
    <property type="project" value="InterPro"/>
</dbReference>
<dbReference type="OrthoDB" id="361494at2759"/>
<dbReference type="SUPFAM" id="SSF50978">
    <property type="entry name" value="WD40 repeat-like"/>
    <property type="match status" value="1"/>
</dbReference>
<name>A0A9P8TN04_WICPI</name>
<evidence type="ECO:0008006" key="8">
    <source>
        <dbReference type="Google" id="ProtNLM"/>
    </source>
</evidence>
<dbReference type="PROSITE" id="PS50082">
    <property type="entry name" value="WD_REPEATS_2"/>
    <property type="match status" value="3"/>
</dbReference>
<keyword evidence="3" id="KW-0227">DNA damage</keyword>
<comment type="caution">
    <text evidence="6">The sequence shown here is derived from an EMBL/GenBank/DDBJ whole genome shotgun (WGS) entry which is preliminary data.</text>
</comment>
<feature type="repeat" description="WD" evidence="5">
    <location>
        <begin position="108"/>
        <end position="150"/>
    </location>
</feature>
<dbReference type="PROSITE" id="PS00678">
    <property type="entry name" value="WD_REPEATS_1"/>
    <property type="match status" value="2"/>
</dbReference>
<feature type="repeat" description="WD" evidence="5">
    <location>
        <begin position="274"/>
        <end position="315"/>
    </location>
</feature>